<feature type="transmembrane region" description="Helical" evidence="1">
    <location>
        <begin position="6"/>
        <end position="31"/>
    </location>
</feature>
<dbReference type="Pfam" id="PF07963">
    <property type="entry name" value="N_methyl"/>
    <property type="match status" value="1"/>
</dbReference>
<dbReference type="InterPro" id="IPR012902">
    <property type="entry name" value="N_methyl_site"/>
</dbReference>
<dbReference type="Proteomes" id="UP000178558">
    <property type="component" value="Unassembled WGS sequence"/>
</dbReference>
<sequence>MKKGSFGFTLIELLIVIALLGALAIGLLAALDPFEQLKKGTDTGTRNTANEFHGSVIRYYAIKSQMPWCADATCTTVLNSVSDTTPVTLTSATSGTPNTIQNVVDTGELKKDFVNLAGGQLANIWITGDNNTQTIRVCFKPTAKSFRADPNTKYDKNGVLASAGTGITCPDAANAAAECYYCIQ</sequence>
<keyword evidence="1" id="KW-1133">Transmembrane helix</keyword>
<evidence type="ECO:0000256" key="1">
    <source>
        <dbReference type="SAM" id="Phobius"/>
    </source>
</evidence>
<name>A0A1F7J5L0_9BACT</name>
<dbReference type="SUPFAM" id="SSF54523">
    <property type="entry name" value="Pili subunits"/>
    <property type="match status" value="1"/>
</dbReference>
<reference evidence="2 3" key="1">
    <citation type="journal article" date="2016" name="Nat. Commun.">
        <title>Thousands of microbial genomes shed light on interconnected biogeochemical processes in an aquifer system.</title>
        <authorList>
            <person name="Anantharaman K."/>
            <person name="Brown C.T."/>
            <person name="Hug L.A."/>
            <person name="Sharon I."/>
            <person name="Castelle C.J."/>
            <person name="Probst A.J."/>
            <person name="Thomas B.C."/>
            <person name="Singh A."/>
            <person name="Wilkins M.J."/>
            <person name="Karaoz U."/>
            <person name="Brodie E.L."/>
            <person name="Williams K.H."/>
            <person name="Hubbard S.S."/>
            <person name="Banfield J.F."/>
        </authorList>
    </citation>
    <scope>NUCLEOTIDE SEQUENCE [LARGE SCALE GENOMIC DNA]</scope>
</reference>
<keyword evidence="1" id="KW-0472">Membrane</keyword>
<keyword evidence="1" id="KW-0812">Transmembrane</keyword>
<evidence type="ECO:0000313" key="3">
    <source>
        <dbReference type="Proteomes" id="UP000178558"/>
    </source>
</evidence>
<organism evidence="2 3">
    <name type="scientific">Candidatus Roizmanbacteria bacterium RIFCSPLOWO2_01_FULL_40_42</name>
    <dbReference type="NCBI Taxonomy" id="1802066"/>
    <lineage>
        <taxon>Bacteria</taxon>
        <taxon>Candidatus Roizmaniibacteriota</taxon>
    </lineage>
</organism>
<evidence type="ECO:0000313" key="2">
    <source>
        <dbReference type="EMBL" id="OGK50894.1"/>
    </source>
</evidence>
<evidence type="ECO:0008006" key="4">
    <source>
        <dbReference type="Google" id="ProtNLM"/>
    </source>
</evidence>
<dbReference type="EMBL" id="MGAQ01000010">
    <property type="protein sequence ID" value="OGK50894.1"/>
    <property type="molecule type" value="Genomic_DNA"/>
</dbReference>
<dbReference type="NCBIfam" id="TIGR02532">
    <property type="entry name" value="IV_pilin_GFxxxE"/>
    <property type="match status" value="1"/>
</dbReference>
<dbReference type="AlphaFoldDB" id="A0A1F7J5L0"/>
<protein>
    <recommendedName>
        <fullName evidence="4">Type II secretion system protein GspG C-terminal domain-containing protein</fullName>
    </recommendedName>
</protein>
<proteinExistence type="predicted"/>
<dbReference type="Gene3D" id="3.30.700.10">
    <property type="entry name" value="Glycoprotein, Type 4 Pilin"/>
    <property type="match status" value="1"/>
</dbReference>
<gene>
    <name evidence="2" type="ORF">A3B50_01295</name>
</gene>
<dbReference type="InterPro" id="IPR045584">
    <property type="entry name" value="Pilin-like"/>
</dbReference>
<comment type="caution">
    <text evidence="2">The sequence shown here is derived from an EMBL/GenBank/DDBJ whole genome shotgun (WGS) entry which is preliminary data.</text>
</comment>
<accession>A0A1F7J5L0</accession>